<evidence type="ECO:0000256" key="2">
    <source>
        <dbReference type="ARBA" id="ARBA00023125"/>
    </source>
</evidence>
<dbReference type="Pfam" id="PF00440">
    <property type="entry name" value="TetR_N"/>
    <property type="match status" value="1"/>
</dbReference>
<dbReference type="PANTHER" id="PTHR30055:SF234">
    <property type="entry name" value="HTH-TYPE TRANSCRIPTIONAL REGULATOR BETI"/>
    <property type="match status" value="1"/>
</dbReference>
<keyword evidence="7" id="KW-1185">Reference proteome</keyword>
<proteinExistence type="predicted"/>
<dbReference type="AlphaFoldDB" id="A0A0B7GX34"/>
<dbReference type="InterPro" id="IPR009057">
    <property type="entry name" value="Homeodomain-like_sf"/>
</dbReference>
<organism evidence="6 7">
    <name type="scientific">Treponema phagedenis</name>
    <dbReference type="NCBI Taxonomy" id="162"/>
    <lineage>
        <taxon>Bacteria</taxon>
        <taxon>Pseudomonadati</taxon>
        <taxon>Spirochaetota</taxon>
        <taxon>Spirochaetia</taxon>
        <taxon>Spirochaetales</taxon>
        <taxon>Treponemataceae</taxon>
        <taxon>Treponema</taxon>
    </lineage>
</organism>
<dbReference type="Gene3D" id="1.10.357.10">
    <property type="entry name" value="Tetracycline Repressor, domain 2"/>
    <property type="match status" value="1"/>
</dbReference>
<feature type="DNA-binding region" description="H-T-H motif" evidence="4">
    <location>
        <begin position="35"/>
        <end position="54"/>
    </location>
</feature>
<keyword evidence="3" id="KW-0804">Transcription</keyword>
<keyword evidence="2 4" id="KW-0238">DNA-binding</keyword>
<protein>
    <submittedName>
        <fullName evidence="6">Transcriptional regulator, TetR family</fullName>
    </submittedName>
</protein>
<accession>A0A0B7GX34</accession>
<evidence type="ECO:0000259" key="5">
    <source>
        <dbReference type="PROSITE" id="PS50977"/>
    </source>
</evidence>
<keyword evidence="1" id="KW-0805">Transcription regulation</keyword>
<gene>
    <name evidence="6" type="ORF">TPHV1_60061</name>
</gene>
<dbReference type="Proteomes" id="UP000042527">
    <property type="component" value="Unassembled WGS sequence"/>
</dbReference>
<dbReference type="InterPro" id="IPR001647">
    <property type="entry name" value="HTH_TetR"/>
</dbReference>
<dbReference type="Gene3D" id="1.10.10.60">
    <property type="entry name" value="Homeodomain-like"/>
    <property type="match status" value="1"/>
</dbReference>
<feature type="domain" description="HTH tetR-type" evidence="5">
    <location>
        <begin position="12"/>
        <end position="72"/>
    </location>
</feature>
<dbReference type="SUPFAM" id="SSF48498">
    <property type="entry name" value="Tetracyclin repressor-like, C-terminal domain"/>
    <property type="match status" value="1"/>
</dbReference>
<evidence type="ECO:0000313" key="7">
    <source>
        <dbReference type="Proteomes" id="UP000042527"/>
    </source>
</evidence>
<evidence type="ECO:0000256" key="4">
    <source>
        <dbReference type="PROSITE-ProRule" id="PRU00335"/>
    </source>
</evidence>
<evidence type="ECO:0000313" key="6">
    <source>
        <dbReference type="EMBL" id="CEM63073.1"/>
    </source>
</evidence>
<sequence>MGIADRKIREREARRAAILEQAMQLIHEKGVNSFNMQDLADRLELSKATLYLSFKSKEELLSELMSDALDEFIRSVEPQISDSKTGIEGLRKLWLCYLENFSKENELFLAMGIQNTLAVGMPLHTAISGDGNSSMQKIVSLINNILQHGLADGTLDASIQPAQVTKMLILIATGIIQSVAQLPEELRDPNKITQEMKSIFEIILRGLASDRVDKTNLHL</sequence>
<dbReference type="InterPro" id="IPR036271">
    <property type="entry name" value="Tet_transcr_reg_TetR-rel_C_sf"/>
</dbReference>
<dbReference type="GO" id="GO:0003700">
    <property type="term" value="F:DNA-binding transcription factor activity"/>
    <property type="evidence" value="ECO:0007669"/>
    <property type="project" value="TreeGrafter"/>
</dbReference>
<dbReference type="PROSITE" id="PS50977">
    <property type="entry name" value="HTH_TETR_2"/>
    <property type="match status" value="1"/>
</dbReference>
<evidence type="ECO:0000256" key="1">
    <source>
        <dbReference type="ARBA" id="ARBA00023015"/>
    </source>
</evidence>
<reference evidence="7" key="1">
    <citation type="submission" date="2015-01" db="EMBL/GenBank/DDBJ databases">
        <authorList>
            <person name="Manzoor Shahid"/>
            <person name="Zubair Saima"/>
        </authorList>
    </citation>
    <scope>NUCLEOTIDE SEQUENCE [LARGE SCALE GENOMIC DNA]</scope>
    <source>
        <strain evidence="7">V1</strain>
    </source>
</reference>
<dbReference type="InterPro" id="IPR050109">
    <property type="entry name" value="HTH-type_TetR-like_transc_reg"/>
</dbReference>
<dbReference type="EMBL" id="CDNC01000048">
    <property type="protein sequence ID" value="CEM63073.1"/>
    <property type="molecule type" value="Genomic_DNA"/>
</dbReference>
<dbReference type="SUPFAM" id="SSF46689">
    <property type="entry name" value="Homeodomain-like"/>
    <property type="match status" value="1"/>
</dbReference>
<name>A0A0B7GX34_TREPH</name>
<evidence type="ECO:0000256" key="3">
    <source>
        <dbReference type="ARBA" id="ARBA00023163"/>
    </source>
</evidence>
<dbReference type="GO" id="GO:0000976">
    <property type="term" value="F:transcription cis-regulatory region binding"/>
    <property type="evidence" value="ECO:0007669"/>
    <property type="project" value="TreeGrafter"/>
</dbReference>
<dbReference type="PRINTS" id="PR00455">
    <property type="entry name" value="HTHTETR"/>
</dbReference>
<dbReference type="PANTHER" id="PTHR30055">
    <property type="entry name" value="HTH-TYPE TRANSCRIPTIONAL REGULATOR RUTR"/>
    <property type="match status" value="1"/>
</dbReference>